<evidence type="ECO:0000256" key="3">
    <source>
        <dbReference type="ARBA" id="ARBA00012584"/>
    </source>
</evidence>
<organism evidence="13 14">
    <name type="scientific">Aurantimicrobium minutum</name>
    <dbReference type="NCBI Taxonomy" id="708131"/>
    <lineage>
        <taxon>Bacteria</taxon>
        <taxon>Bacillati</taxon>
        <taxon>Actinomycetota</taxon>
        <taxon>Actinomycetes</taxon>
        <taxon>Micrococcales</taxon>
        <taxon>Microbacteriaceae</taxon>
        <taxon>Aurantimicrobium</taxon>
    </lineage>
</organism>
<evidence type="ECO:0000256" key="4">
    <source>
        <dbReference type="ARBA" id="ARBA00022490"/>
    </source>
</evidence>
<evidence type="ECO:0000256" key="10">
    <source>
        <dbReference type="ARBA" id="ARBA00029774"/>
    </source>
</evidence>
<dbReference type="Gene3D" id="3.90.870.10">
    <property type="entry name" value="DHBP synthase"/>
    <property type="match status" value="1"/>
</dbReference>
<dbReference type="GO" id="GO:0006450">
    <property type="term" value="P:regulation of translational fidelity"/>
    <property type="evidence" value="ECO:0007669"/>
    <property type="project" value="TreeGrafter"/>
</dbReference>
<dbReference type="InterPro" id="IPR006070">
    <property type="entry name" value="Sua5-like_dom"/>
</dbReference>
<evidence type="ECO:0000256" key="6">
    <source>
        <dbReference type="ARBA" id="ARBA00022694"/>
    </source>
</evidence>
<keyword evidence="7" id="KW-0548">Nucleotidyltransferase</keyword>
<dbReference type="GO" id="GO:0005737">
    <property type="term" value="C:cytoplasm"/>
    <property type="evidence" value="ECO:0007669"/>
    <property type="project" value="UniProtKB-SubCell"/>
</dbReference>
<dbReference type="EMBL" id="AP017457">
    <property type="protein sequence ID" value="BAU98747.1"/>
    <property type="molecule type" value="Genomic_DNA"/>
</dbReference>
<dbReference type="GeneID" id="80451388"/>
<keyword evidence="8" id="KW-0547">Nucleotide-binding</keyword>
<comment type="catalytic activity">
    <reaction evidence="11">
        <text>L-threonine + hydrogencarbonate + ATP = L-threonylcarbamoyladenylate + diphosphate + H2O</text>
        <dbReference type="Rhea" id="RHEA:36407"/>
        <dbReference type="ChEBI" id="CHEBI:15377"/>
        <dbReference type="ChEBI" id="CHEBI:17544"/>
        <dbReference type="ChEBI" id="CHEBI:30616"/>
        <dbReference type="ChEBI" id="CHEBI:33019"/>
        <dbReference type="ChEBI" id="CHEBI:57926"/>
        <dbReference type="ChEBI" id="CHEBI:73682"/>
        <dbReference type="EC" id="2.7.7.87"/>
    </reaction>
</comment>
<evidence type="ECO:0000256" key="8">
    <source>
        <dbReference type="ARBA" id="ARBA00022741"/>
    </source>
</evidence>
<evidence type="ECO:0000256" key="2">
    <source>
        <dbReference type="ARBA" id="ARBA00007663"/>
    </source>
</evidence>
<accession>A0A182C1M9</accession>
<keyword evidence="4" id="KW-0963">Cytoplasm</keyword>
<dbReference type="InterPro" id="IPR050156">
    <property type="entry name" value="TC-AMP_synthase_SUA5"/>
</dbReference>
<comment type="subcellular location">
    <subcellularLocation>
        <location evidence="1">Cytoplasm</location>
    </subcellularLocation>
</comment>
<dbReference type="GO" id="GO:0008033">
    <property type="term" value="P:tRNA processing"/>
    <property type="evidence" value="ECO:0007669"/>
    <property type="project" value="UniProtKB-KW"/>
</dbReference>
<evidence type="ECO:0000256" key="7">
    <source>
        <dbReference type="ARBA" id="ARBA00022695"/>
    </source>
</evidence>
<keyword evidence="9" id="KW-0067">ATP-binding</keyword>
<dbReference type="Pfam" id="PF01300">
    <property type="entry name" value="Sua5_yciO_yrdC"/>
    <property type="match status" value="1"/>
</dbReference>
<evidence type="ECO:0000256" key="9">
    <source>
        <dbReference type="ARBA" id="ARBA00022840"/>
    </source>
</evidence>
<keyword evidence="6" id="KW-0819">tRNA processing</keyword>
<dbReference type="GO" id="GO:0003725">
    <property type="term" value="F:double-stranded RNA binding"/>
    <property type="evidence" value="ECO:0007669"/>
    <property type="project" value="InterPro"/>
</dbReference>
<evidence type="ECO:0000256" key="5">
    <source>
        <dbReference type="ARBA" id="ARBA00022679"/>
    </source>
</evidence>
<feature type="domain" description="YrdC-like" evidence="12">
    <location>
        <begin position="14"/>
        <end position="204"/>
    </location>
</feature>
<reference evidence="13 14" key="1">
    <citation type="journal article" date="2016" name="Genome Announc.">
        <title>Complete Genome Sequence of Aurantimicrobium minutum Type Strain KNCT, a Planktonic Ultramicrobacterium Isolated from River Water.</title>
        <authorList>
            <person name="Nakai R."/>
            <person name="Fujisawa T."/>
            <person name="Nakamura Y."/>
            <person name="Nishide H."/>
            <person name="Uchiyama I."/>
            <person name="Baba T."/>
            <person name="Toyoda A."/>
            <person name="Fujiyama A."/>
            <person name="Naganuma T."/>
            <person name="Niki H."/>
        </authorList>
    </citation>
    <scope>NUCLEOTIDE SEQUENCE [LARGE SCALE GENOMIC DNA]</scope>
    <source>
        <strain evidence="13 14">KNC</strain>
    </source>
</reference>
<dbReference type="KEGG" id="amin:AUMI_12050"/>
<sequence>MSRIYDCSDNAELLTGTRLARQAVAKGQLVVLPTDTVYGVGANAFSPEAVQLLLEAKGRGRQSPPPVLMPSVATMDGLAQNIPDEVRALADAFWPGGLTIILEAQPSLAWDLGDTNGTVAVRVPSHPVALELLAETGPLAVSSANLTGQPAAVTAQGAHDQLGARVEVYLDGGEASAGLASTIVDATALSRGEGGIRILRDGVISAAQLREVIGDVLEPSTDVVG</sequence>
<dbReference type="RefSeq" id="WP_096380355.1">
    <property type="nucleotide sequence ID" value="NZ_AP017457.1"/>
</dbReference>
<dbReference type="NCBIfam" id="TIGR00057">
    <property type="entry name" value="L-threonylcarbamoyladenylate synthase"/>
    <property type="match status" value="1"/>
</dbReference>
<evidence type="ECO:0000256" key="11">
    <source>
        <dbReference type="ARBA" id="ARBA00048366"/>
    </source>
</evidence>
<evidence type="ECO:0000259" key="12">
    <source>
        <dbReference type="PROSITE" id="PS51163"/>
    </source>
</evidence>
<dbReference type="PANTHER" id="PTHR17490:SF16">
    <property type="entry name" value="THREONYLCARBAMOYL-AMP SYNTHASE"/>
    <property type="match status" value="1"/>
</dbReference>
<keyword evidence="5" id="KW-0808">Transferase</keyword>
<evidence type="ECO:0000313" key="14">
    <source>
        <dbReference type="Proteomes" id="UP000243847"/>
    </source>
</evidence>
<dbReference type="PROSITE" id="PS51163">
    <property type="entry name" value="YRDC"/>
    <property type="match status" value="1"/>
</dbReference>
<dbReference type="PANTHER" id="PTHR17490">
    <property type="entry name" value="SUA5"/>
    <property type="match status" value="1"/>
</dbReference>
<dbReference type="GO" id="GO:0000049">
    <property type="term" value="F:tRNA binding"/>
    <property type="evidence" value="ECO:0007669"/>
    <property type="project" value="TreeGrafter"/>
</dbReference>
<dbReference type="InterPro" id="IPR017945">
    <property type="entry name" value="DHBP_synth_RibB-like_a/b_dom"/>
</dbReference>
<dbReference type="SUPFAM" id="SSF55821">
    <property type="entry name" value="YrdC/RibB"/>
    <property type="match status" value="1"/>
</dbReference>
<proteinExistence type="inferred from homology"/>
<dbReference type="Proteomes" id="UP000243847">
    <property type="component" value="Chromosome sequence1"/>
</dbReference>
<evidence type="ECO:0000256" key="1">
    <source>
        <dbReference type="ARBA" id="ARBA00004496"/>
    </source>
</evidence>
<dbReference type="AlphaFoldDB" id="A0A182C1M9"/>
<gene>
    <name evidence="13" type="ORF">AUMI_12050</name>
</gene>
<evidence type="ECO:0000313" key="13">
    <source>
        <dbReference type="EMBL" id="BAU98747.1"/>
    </source>
</evidence>
<dbReference type="EC" id="2.7.7.87" evidence="3"/>
<dbReference type="GO" id="GO:0005524">
    <property type="term" value="F:ATP binding"/>
    <property type="evidence" value="ECO:0007669"/>
    <property type="project" value="UniProtKB-KW"/>
</dbReference>
<name>A0A182C1M9_9MICO</name>
<dbReference type="GO" id="GO:0061710">
    <property type="term" value="F:L-threonylcarbamoyladenylate synthase"/>
    <property type="evidence" value="ECO:0007669"/>
    <property type="project" value="UniProtKB-EC"/>
</dbReference>
<comment type="similarity">
    <text evidence="2">Belongs to the SUA5 family.</text>
</comment>
<dbReference type="OrthoDB" id="9814580at2"/>
<protein>
    <recommendedName>
        <fullName evidence="10">L-threonylcarbamoyladenylate synthase</fullName>
        <ecNumber evidence="3">2.7.7.87</ecNumber>
    </recommendedName>
    <alternativeName>
        <fullName evidence="10">L-threonylcarbamoyladenylate synthase</fullName>
    </alternativeName>
</protein>